<evidence type="ECO:0000256" key="2">
    <source>
        <dbReference type="SAM" id="MobiDB-lite"/>
    </source>
</evidence>
<organism evidence="3 4">
    <name type="scientific">Genlisea aurea</name>
    <dbReference type="NCBI Taxonomy" id="192259"/>
    <lineage>
        <taxon>Eukaryota</taxon>
        <taxon>Viridiplantae</taxon>
        <taxon>Streptophyta</taxon>
        <taxon>Embryophyta</taxon>
        <taxon>Tracheophyta</taxon>
        <taxon>Spermatophyta</taxon>
        <taxon>Magnoliopsida</taxon>
        <taxon>eudicotyledons</taxon>
        <taxon>Gunneridae</taxon>
        <taxon>Pentapetalae</taxon>
        <taxon>asterids</taxon>
        <taxon>lamiids</taxon>
        <taxon>Lamiales</taxon>
        <taxon>Lentibulariaceae</taxon>
        <taxon>Genlisea</taxon>
    </lineage>
</organism>
<feature type="compositionally biased region" description="Basic and acidic residues" evidence="2">
    <location>
        <begin position="322"/>
        <end position="376"/>
    </location>
</feature>
<feature type="compositionally biased region" description="Polar residues" evidence="2">
    <location>
        <begin position="477"/>
        <end position="488"/>
    </location>
</feature>
<comment type="caution">
    <text evidence="3">The sequence shown here is derived from an EMBL/GenBank/DDBJ whole genome shotgun (WGS) entry which is preliminary data.</text>
</comment>
<gene>
    <name evidence="3" type="ORF">M569_06088</name>
</gene>
<evidence type="ECO:0008006" key="5">
    <source>
        <dbReference type="Google" id="ProtNLM"/>
    </source>
</evidence>
<keyword evidence="1" id="KW-0175">Coiled coil</keyword>
<name>S8CNC2_9LAMI</name>
<dbReference type="GO" id="GO:0003743">
    <property type="term" value="F:translation initiation factor activity"/>
    <property type="evidence" value="ECO:0007669"/>
    <property type="project" value="TreeGrafter"/>
</dbReference>
<dbReference type="GO" id="GO:0001732">
    <property type="term" value="P:formation of cytoplasmic translation initiation complex"/>
    <property type="evidence" value="ECO:0007669"/>
    <property type="project" value="TreeGrafter"/>
</dbReference>
<feature type="coiled-coil region" evidence="1">
    <location>
        <begin position="57"/>
        <end position="131"/>
    </location>
</feature>
<dbReference type="PANTHER" id="PTHR14005">
    <property type="entry name" value="EUKARYOTIC TRANSLATION INITIATION FACTOR 3, THETA SUBUNIT"/>
    <property type="match status" value="1"/>
</dbReference>
<dbReference type="PANTHER" id="PTHR14005:SF0">
    <property type="entry name" value="EUKARYOTIC TRANSLATION INITIATION FACTOR 3 SUBUNIT A"/>
    <property type="match status" value="1"/>
</dbReference>
<dbReference type="GO" id="GO:0071541">
    <property type="term" value="C:eukaryotic translation initiation factor 3 complex, eIF3m"/>
    <property type="evidence" value="ECO:0007669"/>
    <property type="project" value="TreeGrafter"/>
</dbReference>
<dbReference type="GO" id="GO:0002188">
    <property type="term" value="P:translation reinitiation"/>
    <property type="evidence" value="ECO:0007669"/>
    <property type="project" value="TreeGrafter"/>
</dbReference>
<evidence type="ECO:0000313" key="3">
    <source>
        <dbReference type="EMBL" id="EPS68679.1"/>
    </source>
</evidence>
<accession>S8CNC2</accession>
<proteinExistence type="predicted"/>
<dbReference type="GO" id="GO:0071540">
    <property type="term" value="C:eukaryotic translation initiation factor 3 complex, eIF3e"/>
    <property type="evidence" value="ECO:0007669"/>
    <property type="project" value="TreeGrafter"/>
</dbReference>
<sequence>NLESQGLRDHLSSFSESLCKARIMMYPPVKGISKLGETLTDLVDVVEKEHKRLLARKSIIEKRKEEQERHLLEMEREEEARRLKLQKITEEAEKKRLATEFEEMKNQRIRREIEEREVEEALELLREAERRGKMKGKKPVLEGVKFRVPAIAFLSGAKCRFGPKNCPINLFQDKLTKKIVMEQALREQIREKQEMEKKLQKLAKTMDYLERAKREEATQLIEAAFQKRLADEEALYTLQQQHEVDKSRHCHAGDLEQKRRLVRMLEYKKLFEERVVSRRRAEHTRLREERDEKINQIVLARKQERETKRKLLFYLKSEEERQKREREEEEARKREESERLKKEEAERKAKLDEIAEKQRQREREMEEKDKKWKAEVLGRAAAAAALPSRSEPSVAAGTLEPRPASPVAAAAAAAAPTPGKYVPPSRKNAAASGGPPPERFPSSYSSSSSSRTENRPPGSGTDWRRDNRFGGGGGGTRPNSFSSNRDRK</sequence>
<evidence type="ECO:0000256" key="1">
    <source>
        <dbReference type="SAM" id="Coils"/>
    </source>
</evidence>
<reference evidence="3 4" key="1">
    <citation type="journal article" date="2013" name="BMC Genomics">
        <title>The miniature genome of a carnivorous plant Genlisea aurea contains a low number of genes and short non-coding sequences.</title>
        <authorList>
            <person name="Leushkin E.V."/>
            <person name="Sutormin R.A."/>
            <person name="Nabieva E.R."/>
            <person name="Penin A.A."/>
            <person name="Kondrashov A.S."/>
            <person name="Logacheva M.D."/>
        </authorList>
    </citation>
    <scope>NUCLEOTIDE SEQUENCE [LARGE SCALE GENOMIC DNA]</scope>
</reference>
<dbReference type="OrthoDB" id="1712720at2759"/>
<dbReference type="EMBL" id="AUSU01002493">
    <property type="protein sequence ID" value="EPS68679.1"/>
    <property type="molecule type" value="Genomic_DNA"/>
</dbReference>
<protein>
    <recommendedName>
        <fullName evidence="5">Eukaryotic translation initiation factor 3 subunit A</fullName>
    </recommendedName>
</protein>
<dbReference type="Proteomes" id="UP000015453">
    <property type="component" value="Unassembled WGS sequence"/>
</dbReference>
<keyword evidence="4" id="KW-1185">Reference proteome</keyword>
<dbReference type="GO" id="GO:0003729">
    <property type="term" value="F:mRNA binding"/>
    <property type="evidence" value="ECO:0007669"/>
    <property type="project" value="TreeGrafter"/>
</dbReference>
<feature type="non-terminal residue" evidence="3">
    <location>
        <position position="1"/>
    </location>
</feature>
<dbReference type="AlphaFoldDB" id="S8CNC2"/>
<dbReference type="GO" id="GO:0043614">
    <property type="term" value="C:multi-eIF complex"/>
    <property type="evidence" value="ECO:0007669"/>
    <property type="project" value="TreeGrafter"/>
</dbReference>
<dbReference type="InterPro" id="IPR027512">
    <property type="entry name" value="EIF3A"/>
</dbReference>
<evidence type="ECO:0000313" key="4">
    <source>
        <dbReference type="Proteomes" id="UP000015453"/>
    </source>
</evidence>
<feature type="compositionally biased region" description="Low complexity" evidence="2">
    <location>
        <begin position="401"/>
        <end position="418"/>
    </location>
</feature>
<feature type="region of interest" description="Disordered" evidence="2">
    <location>
        <begin position="322"/>
        <end position="488"/>
    </location>
</feature>
<feature type="coiled-coil region" evidence="1">
    <location>
        <begin position="178"/>
        <end position="215"/>
    </location>
</feature>